<keyword evidence="3" id="KW-1185">Reference proteome</keyword>
<gene>
    <name evidence="2" type="primary">GCN1_2</name>
    <name evidence="2" type="ORF">VNI00_019139</name>
</gene>
<feature type="compositionally biased region" description="Polar residues" evidence="1">
    <location>
        <begin position="79"/>
        <end position="88"/>
    </location>
</feature>
<evidence type="ECO:0000313" key="3">
    <source>
        <dbReference type="Proteomes" id="UP001383192"/>
    </source>
</evidence>
<sequence>MGPAFVSSTMNPTFEHAAAKALLIKLQEYIGAKAIDQTIPTLLGGTPPASNQARDQNCSRGAERSPRFFYRVPGMIPTLTPTPNTVFPTSEPLAAA</sequence>
<dbReference type="Proteomes" id="UP001383192">
    <property type="component" value="Unassembled WGS sequence"/>
</dbReference>
<protein>
    <submittedName>
        <fullName evidence="2">Translational activator of GCN4</fullName>
    </submittedName>
</protein>
<comment type="caution">
    <text evidence="2">The sequence shown here is derived from an EMBL/GenBank/DDBJ whole genome shotgun (WGS) entry which is preliminary data.</text>
</comment>
<reference evidence="2 3" key="1">
    <citation type="submission" date="2024-01" db="EMBL/GenBank/DDBJ databases">
        <title>A draft genome for a cacao thread blight-causing isolate of Paramarasmius palmivorus.</title>
        <authorList>
            <person name="Baruah I.K."/>
            <person name="Bukari Y."/>
            <person name="Amoako-Attah I."/>
            <person name="Meinhardt L.W."/>
            <person name="Bailey B.A."/>
            <person name="Cohen S.P."/>
        </authorList>
    </citation>
    <scope>NUCLEOTIDE SEQUENCE [LARGE SCALE GENOMIC DNA]</scope>
    <source>
        <strain evidence="2 3">GH-12</strain>
    </source>
</reference>
<name>A0AAW0APA9_9AGAR</name>
<evidence type="ECO:0000313" key="2">
    <source>
        <dbReference type="EMBL" id="KAK7015209.1"/>
    </source>
</evidence>
<accession>A0AAW0APA9</accession>
<feature type="compositionally biased region" description="Polar residues" evidence="1">
    <location>
        <begin position="48"/>
        <end position="59"/>
    </location>
</feature>
<dbReference type="EMBL" id="JAYKXP010000323">
    <property type="protein sequence ID" value="KAK7015209.1"/>
    <property type="molecule type" value="Genomic_DNA"/>
</dbReference>
<proteinExistence type="predicted"/>
<evidence type="ECO:0000256" key="1">
    <source>
        <dbReference type="SAM" id="MobiDB-lite"/>
    </source>
</evidence>
<organism evidence="2 3">
    <name type="scientific">Paramarasmius palmivorus</name>
    <dbReference type="NCBI Taxonomy" id="297713"/>
    <lineage>
        <taxon>Eukaryota</taxon>
        <taxon>Fungi</taxon>
        <taxon>Dikarya</taxon>
        <taxon>Basidiomycota</taxon>
        <taxon>Agaricomycotina</taxon>
        <taxon>Agaricomycetes</taxon>
        <taxon>Agaricomycetidae</taxon>
        <taxon>Agaricales</taxon>
        <taxon>Marasmiineae</taxon>
        <taxon>Marasmiaceae</taxon>
        <taxon>Paramarasmius</taxon>
    </lineage>
</organism>
<dbReference type="AlphaFoldDB" id="A0AAW0APA9"/>
<feature type="region of interest" description="Disordered" evidence="1">
    <location>
        <begin position="43"/>
        <end position="96"/>
    </location>
</feature>